<accession>A0A0A9AIW5</accession>
<feature type="region of interest" description="Disordered" evidence="1">
    <location>
        <begin position="1"/>
        <end position="47"/>
    </location>
</feature>
<reference evidence="2" key="2">
    <citation type="journal article" date="2015" name="Data Brief">
        <title>Shoot transcriptome of the giant reed, Arundo donax.</title>
        <authorList>
            <person name="Barrero R.A."/>
            <person name="Guerrero F.D."/>
            <person name="Moolhuijzen P."/>
            <person name="Goolsby J.A."/>
            <person name="Tidwell J."/>
            <person name="Bellgard S.E."/>
            <person name="Bellgard M.I."/>
        </authorList>
    </citation>
    <scope>NUCLEOTIDE SEQUENCE</scope>
    <source>
        <tissue evidence="2">Shoot tissue taken approximately 20 cm above the soil surface</tissue>
    </source>
</reference>
<dbReference type="AlphaFoldDB" id="A0A0A9AIW5"/>
<reference evidence="2" key="1">
    <citation type="submission" date="2014-09" db="EMBL/GenBank/DDBJ databases">
        <authorList>
            <person name="Magalhaes I.L.F."/>
            <person name="Oliveira U."/>
            <person name="Santos F.R."/>
            <person name="Vidigal T.H.D.A."/>
            <person name="Brescovit A.D."/>
            <person name="Santos A.J."/>
        </authorList>
    </citation>
    <scope>NUCLEOTIDE SEQUENCE</scope>
    <source>
        <tissue evidence="2">Shoot tissue taken approximately 20 cm above the soil surface</tissue>
    </source>
</reference>
<sequence length="73" mass="8640">MSSFPHLRDLPAEERQEQLRRLVDKDAEHEYPHPETASRSRGCDSRLRPHAPCGFCAWRRRCQPVEAQEKDIR</sequence>
<organism evidence="2">
    <name type="scientific">Arundo donax</name>
    <name type="common">Giant reed</name>
    <name type="synonym">Donax arundinaceus</name>
    <dbReference type="NCBI Taxonomy" id="35708"/>
    <lineage>
        <taxon>Eukaryota</taxon>
        <taxon>Viridiplantae</taxon>
        <taxon>Streptophyta</taxon>
        <taxon>Embryophyta</taxon>
        <taxon>Tracheophyta</taxon>
        <taxon>Spermatophyta</taxon>
        <taxon>Magnoliopsida</taxon>
        <taxon>Liliopsida</taxon>
        <taxon>Poales</taxon>
        <taxon>Poaceae</taxon>
        <taxon>PACMAD clade</taxon>
        <taxon>Arundinoideae</taxon>
        <taxon>Arundineae</taxon>
        <taxon>Arundo</taxon>
    </lineage>
</organism>
<name>A0A0A9AIW5_ARUDO</name>
<protein>
    <submittedName>
        <fullName evidence="2">Uncharacterized protein</fullName>
    </submittedName>
</protein>
<proteinExistence type="predicted"/>
<dbReference type="EMBL" id="GBRH01246814">
    <property type="protein sequence ID" value="JAD51081.1"/>
    <property type="molecule type" value="Transcribed_RNA"/>
</dbReference>
<evidence type="ECO:0000313" key="2">
    <source>
        <dbReference type="EMBL" id="JAD51081.1"/>
    </source>
</evidence>
<evidence type="ECO:0000256" key="1">
    <source>
        <dbReference type="SAM" id="MobiDB-lite"/>
    </source>
</evidence>